<proteinExistence type="predicted"/>
<sequence>MTLSLMTIIKDHLLSVSAHFIAAQGTNCVLSLSFATSSALPSLGTMSQPGHPSEINPIAFHGAANTINITCWLRPNAAAALFKLAKSQHKCKSPVWNFFHRVEGAKTGVPDKDIPLKWLENCNDRSFMSCNGCGDLVVS</sequence>
<keyword evidence="2" id="KW-1185">Reference proteome</keyword>
<reference evidence="1" key="1">
    <citation type="journal article" date="2021" name="Sci. Rep.">
        <title>Diploid genomic architecture of Nitzschia inconspicua, an elite biomass production diatom.</title>
        <authorList>
            <person name="Oliver A."/>
            <person name="Podell S."/>
            <person name="Pinowska A."/>
            <person name="Traller J.C."/>
            <person name="Smith S.R."/>
            <person name="McClure R."/>
            <person name="Beliaev A."/>
            <person name="Bohutskyi P."/>
            <person name="Hill E.A."/>
            <person name="Rabines A."/>
            <person name="Zheng H."/>
            <person name="Allen L.Z."/>
            <person name="Kuo A."/>
            <person name="Grigoriev I.V."/>
            <person name="Allen A.E."/>
            <person name="Hazlebeck D."/>
            <person name="Allen E.E."/>
        </authorList>
    </citation>
    <scope>NUCLEOTIDE SEQUENCE</scope>
    <source>
        <strain evidence="1">Hildebrandi</strain>
    </source>
</reference>
<dbReference type="AlphaFoldDB" id="A0A9K3M246"/>
<reference evidence="1" key="2">
    <citation type="submission" date="2021-04" db="EMBL/GenBank/DDBJ databases">
        <authorList>
            <person name="Podell S."/>
        </authorList>
    </citation>
    <scope>NUCLEOTIDE SEQUENCE</scope>
    <source>
        <strain evidence="1">Hildebrandi</strain>
    </source>
</reference>
<gene>
    <name evidence="1" type="ORF">IV203_018670</name>
</gene>
<dbReference type="Proteomes" id="UP000693970">
    <property type="component" value="Unassembled WGS sequence"/>
</dbReference>
<protein>
    <submittedName>
        <fullName evidence="1">Uncharacterized protein</fullName>
    </submittedName>
</protein>
<name>A0A9K3M246_9STRA</name>
<evidence type="ECO:0000313" key="2">
    <source>
        <dbReference type="Proteomes" id="UP000693970"/>
    </source>
</evidence>
<comment type="caution">
    <text evidence="1">The sequence shown here is derived from an EMBL/GenBank/DDBJ whole genome shotgun (WGS) entry which is preliminary data.</text>
</comment>
<organism evidence="1 2">
    <name type="scientific">Nitzschia inconspicua</name>
    <dbReference type="NCBI Taxonomy" id="303405"/>
    <lineage>
        <taxon>Eukaryota</taxon>
        <taxon>Sar</taxon>
        <taxon>Stramenopiles</taxon>
        <taxon>Ochrophyta</taxon>
        <taxon>Bacillariophyta</taxon>
        <taxon>Bacillariophyceae</taxon>
        <taxon>Bacillariophycidae</taxon>
        <taxon>Bacillariales</taxon>
        <taxon>Bacillariaceae</taxon>
        <taxon>Nitzschia</taxon>
    </lineage>
</organism>
<dbReference type="EMBL" id="JAGRRH010000003">
    <property type="protein sequence ID" value="KAG7372527.1"/>
    <property type="molecule type" value="Genomic_DNA"/>
</dbReference>
<evidence type="ECO:0000313" key="1">
    <source>
        <dbReference type="EMBL" id="KAG7372527.1"/>
    </source>
</evidence>
<accession>A0A9K3M246</accession>